<dbReference type="KEGG" id="smo:SELMODRAFT_405438"/>
<proteinExistence type="predicted"/>
<dbReference type="GO" id="GO:0009245">
    <property type="term" value="P:lipid A biosynthetic process"/>
    <property type="evidence" value="ECO:0000318"/>
    <property type="project" value="GO_Central"/>
</dbReference>
<dbReference type="GO" id="GO:0005543">
    <property type="term" value="F:phospholipid binding"/>
    <property type="evidence" value="ECO:0000318"/>
    <property type="project" value="GO_Central"/>
</dbReference>
<keyword evidence="9" id="KW-1185">Reference proteome</keyword>
<dbReference type="PANTHER" id="PTHR30372:SF4">
    <property type="entry name" value="LIPID-A-DISACCHARIDE SYNTHASE, MITOCHONDRIAL-RELATED"/>
    <property type="match status" value="1"/>
</dbReference>
<evidence type="ECO:0000256" key="5">
    <source>
        <dbReference type="ARBA" id="ARBA00022679"/>
    </source>
</evidence>
<dbReference type="GO" id="GO:0008915">
    <property type="term" value="F:lipid-A-disaccharide synthase activity"/>
    <property type="evidence" value="ECO:0007669"/>
    <property type="project" value="UniProtKB-EC"/>
</dbReference>
<name>D8QYK7_SELML</name>
<evidence type="ECO:0000256" key="4">
    <source>
        <dbReference type="ARBA" id="ARBA00022676"/>
    </source>
</evidence>
<protein>
    <recommendedName>
        <fullName evidence="1">lipid-A-disaccharide synthase</fullName>
        <ecNumber evidence="1">2.4.1.182</ecNumber>
    </recommendedName>
</protein>
<evidence type="ECO:0000256" key="6">
    <source>
        <dbReference type="ARBA" id="ARBA00023098"/>
    </source>
</evidence>
<evidence type="ECO:0000256" key="3">
    <source>
        <dbReference type="ARBA" id="ARBA00022556"/>
    </source>
</evidence>
<dbReference type="FunCoup" id="D8QYK7">
    <property type="interactions" value="38"/>
</dbReference>
<keyword evidence="5" id="KW-0808">Transferase</keyword>
<keyword evidence="2" id="KW-0444">Lipid biosynthesis</keyword>
<evidence type="ECO:0000256" key="1">
    <source>
        <dbReference type="ARBA" id="ARBA00012687"/>
    </source>
</evidence>
<dbReference type="OMA" id="YVILPFE"/>
<dbReference type="eggNOG" id="ENOG502QTT8">
    <property type="taxonomic scope" value="Eukaryota"/>
</dbReference>
<dbReference type="EC" id="2.4.1.182" evidence="1"/>
<dbReference type="Gramene" id="EFJ34634">
    <property type="protein sequence ID" value="EFJ34634"/>
    <property type="gene ID" value="SELMODRAFT_405438"/>
</dbReference>
<evidence type="ECO:0000256" key="7">
    <source>
        <dbReference type="ARBA" id="ARBA00048975"/>
    </source>
</evidence>
<keyword evidence="4" id="KW-0328">Glycosyltransferase</keyword>
<gene>
    <name evidence="8" type="primary">GT19A1</name>
    <name evidence="8" type="ORF">SELMODRAFT_405438</name>
</gene>
<dbReference type="GO" id="GO:0016020">
    <property type="term" value="C:membrane"/>
    <property type="evidence" value="ECO:0007669"/>
    <property type="project" value="GOC"/>
</dbReference>
<organism evidence="9">
    <name type="scientific">Selaginella moellendorffii</name>
    <name type="common">Spikemoss</name>
    <dbReference type="NCBI Taxonomy" id="88036"/>
    <lineage>
        <taxon>Eukaryota</taxon>
        <taxon>Viridiplantae</taxon>
        <taxon>Streptophyta</taxon>
        <taxon>Embryophyta</taxon>
        <taxon>Tracheophyta</taxon>
        <taxon>Lycopodiopsida</taxon>
        <taxon>Selaginellales</taxon>
        <taxon>Selaginellaceae</taxon>
        <taxon>Selaginella</taxon>
    </lineage>
</organism>
<dbReference type="SUPFAM" id="SSF53756">
    <property type="entry name" value="UDP-Glycosyltransferase/glycogen phosphorylase"/>
    <property type="match status" value="1"/>
</dbReference>
<reference evidence="8 9" key="1">
    <citation type="journal article" date="2011" name="Science">
        <title>The Selaginella genome identifies genetic changes associated with the evolution of vascular plants.</title>
        <authorList>
            <person name="Banks J.A."/>
            <person name="Nishiyama T."/>
            <person name="Hasebe M."/>
            <person name="Bowman J.L."/>
            <person name="Gribskov M."/>
            <person name="dePamphilis C."/>
            <person name="Albert V.A."/>
            <person name="Aono N."/>
            <person name="Aoyama T."/>
            <person name="Ambrose B.A."/>
            <person name="Ashton N.W."/>
            <person name="Axtell M.J."/>
            <person name="Barker E."/>
            <person name="Barker M.S."/>
            <person name="Bennetzen J.L."/>
            <person name="Bonawitz N.D."/>
            <person name="Chapple C."/>
            <person name="Cheng C."/>
            <person name="Correa L.G."/>
            <person name="Dacre M."/>
            <person name="DeBarry J."/>
            <person name="Dreyer I."/>
            <person name="Elias M."/>
            <person name="Engstrom E.M."/>
            <person name="Estelle M."/>
            <person name="Feng L."/>
            <person name="Finet C."/>
            <person name="Floyd S.K."/>
            <person name="Frommer W.B."/>
            <person name="Fujita T."/>
            <person name="Gramzow L."/>
            <person name="Gutensohn M."/>
            <person name="Harholt J."/>
            <person name="Hattori M."/>
            <person name="Heyl A."/>
            <person name="Hirai T."/>
            <person name="Hiwatashi Y."/>
            <person name="Ishikawa M."/>
            <person name="Iwata M."/>
            <person name="Karol K.G."/>
            <person name="Koehler B."/>
            <person name="Kolukisaoglu U."/>
            <person name="Kubo M."/>
            <person name="Kurata T."/>
            <person name="Lalonde S."/>
            <person name="Li K."/>
            <person name="Li Y."/>
            <person name="Litt A."/>
            <person name="Lyons E."/>
            <person name="Manning G."/>
            <person name="Maruyama T."/>
            <person name="Michael T.P."/>
            <person name="Mikami K."/>
            <person name="Miyazaki S."/>
            <person name="Morinaga S."/>
            <person name="Murata T."/>
            <person name="Mueller-Roeber B."/>
            <person name="Nelson D.R."/>
            <person name="Obara M."/>
            <person name="Oguri Y."/>
            <person name="Olmstead R.G."/>
            <person name="Onodera N."/>
            <person name="Petersen B.L."/>
            <person name="Pils B."/>
            <person name="Prigge M."/>
            <person name="Rensing S.A."/>
            <person name="Riano-Pachon D.M."/>
            <person name="Roberts A.W."/>
            <person name="Sato Y."/>
            <person name="Scheller H.V."/>
            <person name="Schulz B."/>
            <person name="Schulz C."/>
            <person name="Shakirov E.V."/>
            <person name="Shibagaki N."/>
            <person name="Shinohara N."/>
            <person name="Shippen D.E."/>
            <person name="Soerensen I."/>
            <person name="Sotooka R."/>
            <person name="Sugimoto N."/>
            <person name="Sugita M."/>
            <person name="Sumikawa N."/>
            <person name="Tanurdzic M."/>
            <person name="Theissen G."/>
            <person name="Ulvskov P."/>
            <person name="Wakazuki S."/>
            <person name="Weng J.K."/>
            <person name="Willats W.W."/>
            <person name="Wipf D."/>
            <person name="Wolf P.G."/>
            <person name="Yang L."/>
            <person name="Zimmer A.D."/>
            <person name="Zhu Q."/>
            <person name="Mitros T."/>
            <person name="Hellsten U."/>
            <person name="Loque D."/>
            <person name="Otillar R."/>
            <person name="Salamov A."/>
            <person name="Schmutz J."/>
            <person name="Shapiro H."/>
            <person name="Lindquist E."/>
            <person name="Lucas S."/>
            <person name="Rokhsar D."/>
            <person name="Grigoriev I.V."/>
        </authorList>
    </citation>
    <scope>NUCLEOTIDE SEQUENCE [LARGE SCALE GENOMIC DNA]</scope>
</reference>
<dbReference type="STRING" id="88036.D8QYK7"/>
<dbReference type="OrthoDB" id="2419at2759"/>
<keyword evidence="6" id="KW-0443">Lipid metabolism</keyword>
<dbReference type="Proteomes" id="UP000001514">
    <property type="component" value="Unassembled WGS sequence"/>
</dbReference>
<evidence type="ECO:0000313" key="8">
    <source>
        <dbReference type="EMBL" id="EFJ34634.1"/>
    </source>
</evidence>
<dbReference type="GO" id="GO:2001289">
    <property type="term" value="P:lipid X metabolic process"/>
    <property type="evidence" value="ECO:0007669"/>
    <property type="project" value="EnsemblPlants"/>
</dbReference>
<comment type="catalytic activity">
    <reaction evidence="7">
        <text>a lipid X + a UDP-2-N,3-O-bis[(3R)-3-hydroxyacyl]-alpha-D-glucosamine = a lipid A disaccharide + UDP + H(+)</text>
        <dbReference type="Rhea" id="RHEA:67828"/>
        <dbReference type="ChEBI" id="CHEBI:15378"/>
        <dbReference type="ChEBI" id="CHEBI:58223"/>
        <dbReference type="ChEBI" id="CHEBI:137748"/>
        <dbReference type="ChEBI" id="CHEBI:176338"/>
        <dbReference type="ChEBI" id="CHEBI:176343"/>
        <dbReference type="EC" id="2.4.1.182"/>
    </reaction>
</comment>
<accession>D8QYK7</accession>
<evidence type="ECO:0000256" key="2">
    <source>
        <dbReference type="ARBA" id="ARBA00022516"/>
    </source>
</evidence>
<dbReference type="GO" id="GO:0005739">
    <property type="term" value="C:mitochondrion"/>
    <property type="evidence" value="ECO:0007669"/>
    <property type="project" value="EnsemblPlants"/>
</dbReference>
<dbReference type="InterPro" id="IPR003835">
    <property type="entry name" value="Glyco_trans_19"/>
</dbReference>
<sequence length="400" mass="43962">MAPWLLRSCPARRVWRRWLSGDAVSPGRRTIDDPVRVFVVAGEPSGDVIGGRLLAAMRELWPASLRLSGIGGSCMEREGVKSIFEMDDLAVMGVPELLPHLITLSRRLHQAVDAAVRFDPHIIVTIDSKGFSFRFLRKIKDFCAKSKVPGPFCVHYVCPSFWAWKGGEEKLRNLSEVVDHLLCILPFEEGICKSSGLNASFVGHPVLDDAFDLAGKSADFNVIQSKWMIHGNGQKFRQDHNLTSESPVITVLPGSRAQELHKMLPIYGSALKHLSRSFPGLAAIIPTVPNRTLTGIIDMAVRDWGLPVVVVPGASLEDKYNSFAASDAALVTSGTAVMQLQMCRVPCVVAYRANILTEWIIKQRTVLKYVSLPNILLDSPAVPEALFSSCKPDRLACLLG</sequence>
<dbReference type="Pfam" id="PF02684">
    <property type="entry name" value="LpxB"/>
    <property type="match status" value="1"/>
</dbReference>
<keyword evidence="3" id="KW-0441">Lipid A biosynthesis</keyword>
<evidence type="ECO:0000313" key="9">
    <source>
        <dbReference type="Proteomes" id="UP000001514"/>
    </source>
</evidence>
<dbReference type="HOGENOM" id="CLU_036577_2_0_1"/>
<dbReference type="InParanoid" id="D8QYK7"/>
<dbReference type="EMBL" id="GL377569">
    <property type="protein sequence ID" value="EFJ34634.1"/>
    <property type="molecule type" value="Genomic_DNA"/>
</dbReference>
<dbReference type="GeneID" id="9655513"/>
<dbReference type="PANTHER" id="PTHR30372">
    <property type="entry name" value="LIPID-A-DISACCHARIDE SYNTHASE"/>
    <property type="match status" value="1"/>
</dbReference>
<dbReference type="AlphaFoldDB" id="D8QYK7"/>